<keyword evidence="1" id="KW-0812">Transmembrane</keyword>
<organism evidence="2 3">
    <name type="scientific">Shewanella submarina</name>
    <dbReference type="NCBI Taxonomy" id="2016376"/>
    <lineage>
        <taxon>Bacteria</taxon>
        <taxon>Pseudomonadati</taxon>
        <taxon>Pseudomonadota</taxon>
        <taxon>Gammaproteobacteria</taxon>
        <taxon>Alteromonadales</taxon>
        <taxon>Shewanellaceae</taxon>
        <taxon>Shewanella</taxon>
    </lineage>
</organism>
<feature type="transmembrane region" description="Helical" evidence="1">
    <location>
        <begin position="80"/>
        <end position="101"/>
    </location>
</feature>
<evidence type="ECO:0000313" key="3">
    <source>
        <dbReference type="Proteomes" id="UP001595621"/>
    </source>
</evidence>
<feature type="transmembrane region" description="Helical" evidence="1">
    <location>
        <begin position="31"/>
        <end position="50"/>
    </location>
</feature>
<evidence type="ECO:0000313" key="2">
    <source>
        <dbReference type="EMBL" id="MFC3139830.1"/>
    </source>
</evidence>
<dbReference type="EMBL" id="JBHRTD010000017">
    <property type="protein sequence ID" value="MFC3139830.1"/>
    <property type="molecule type" value="Genomic_DNA"/>
</dbReference>
<proteinExistence type="predicted"/>
<keyword evidence="1" id="KW-1133">Transmembrane helix</keyword>
<keyword evidence="3" id="KW-1185">Reference proteome</keyword>
<dbReference type="Proteomes" id="UP001595621">
    <property type="component" value="Unassembled WGS sequence"/>
</dbReference>
<dbReference type="RefSeq" id="WP_248936322.1">
    <property type="nucleotide sequence ID" value="NZ_JAKILF010000004.1"/>
</dbReference>
<comment type="caution">
    <text evidence="2">The sequence shown here is derived from an EMBL/GenBank/DDBJ whole genome shotgun (WGS) entry which is preliminary data.</text>
</comment>
<sequence>MKLILALVTVFAVIVLPVKVAADLLGAENSTLFRCTLCILGSFVSLFIAADITDHVFLQYLIGFIVTPVFYSLFLEVGYVQALFISLLTSVLQAVVMYLLWGSMALGTWILG</sequence>
<name>A0ABV7GEP3_9GAMM</name>
<feature type="transmembrane region" description="Helical" evidence="1">
    <location>
        <begin position="57"/>
        <end position="74"/>
    </location>
</feature>
<gene>
    <name evidence="2" type="ORF">ACFOE0_16825</name>
</gene>
<reference evidence="3" key="1">
    <citation type="journal article" date="2019" name="Int. J. Syst. Evol. Microbiol.">
        <title>The Global Catalogue of Microorganisms (GCM) 10K type strain sequencing project: providing services to taxonomists for standard genome sequencing and annotation.</title>
        <authorList>
            <consortium name="The Broad Institute Genomics Platform"/>
            <consortium name="The Broad Institute Genome Sequencing Center for Infectious Disease"/>
            <person name="Wu L."/>
            <person name="Ma J."/>
        </authorList>
    </citation>
    <scope>NUCLEOTIDE SEQUENCE [LARGE SCALE GENOMIC DNA]</scope>
    <source>
        <strain evidence="3">KCTC 52277</strain>
    </source>
</reference>
<accession>A0ABV7GEP3</accession>
<evidence type="ECO:0000256" key="1">
    <source>
        <dbReference type="SAM" id="Phobius"/>
    </source>
</evidence>
<protein>
    <submittedName>
        <fullName evidence="2">Uncharacterized protein</fullName>
    </submittedName>
</protein>
<keyword evidence="1" id="KW-0472">Membrane</keyword>